<dbReference type="Gene3D" id="1.10.530.10">
    <property type="match status" value="1"/>
</dbReference>
<dbReference type="PROSITE" id="PS51782">
    <property type="entry name" value="LYSM"/>
    <property type="match status" value="3"/>
</dbReference>
<comment type="similarity">
    <text evidence="1">Belongs to the transglycosylase Slt family.</text>
</comment>
<dbReference type="Proteomes" id="UP001301442">
    <property type="component" value="Chromosome"/>
</dbReference>
<dbReference type="PROSITE" id="PS51257">
    <property type="entry name" value="PROKAR_LIPOPROTEIN"/>
    <property type="match status" value="1"/>
</dbReference>
<dbReference type="InterPro" id="IPR000189">
    <property type="entry name" value="Transglyc_AS"/>
</dbReference>
<feature type="domain" description="LysM" evidence="2">
    <location>
        <begin position="347"/>
        <end position="390"/>
    </location>
</feature>
<dbReference type="PROSITE" id="PS00922">
    <property type="entry name" value="TRANSGLYCOSYLASE"/>
    <property type="match status" value="1"/>
</dbReference>
<accession>A0ABZ0GQM1</accession>
<protein>
    <submittedName>
        <fullName evidence="3">LysM peptidoglycan-binding domain-containing protein</fullName>
    </submittedName>
</protein>
<dbReference type="Pfam" id="PF01476">
    <property type="entry name" value="LysM"/>
    <property type="match status" value="3"/>
</dbReference>
<feature type="domain" description="LysM" evidence="2">
    <location>
        <begin position="420"/>
        <end position="464"/>
    </location>
</feature>
<dbReference type="SUPFAM" id="SSF53955">
    <property type="entry name" value="Lysozyme-like"/>
    <property type="match status" value="1"/>
</dbReference>
<reference evidence="3 4" key="1">
    <citation type="submission" date="2023-09" db="EMBL/GenBank/DDBJ databases">
        <authorList>
            <person name="Qi X."/>
        </authorList>
    </citation>
    <scope>NUCLEOTIDE SEQUENCE [LARGE SCALE GENOMIC DNA]</scope>
    <source>
        <strain evidence="3 4">S1-1</strain>
    </source>
</reference>
<dbReference type="InterPro" id="IPR023346">
    <property type="entry name" value="Lysozyme-like_dom_sf"/>
</dbReference>
<dbReference type="SMART" id="SM00257">
    <property type="entry name" value="LysM"/>
    <property type="match status" value="3"/>
</dbReference>
<dbReference type="EMBL" id="CP136600">
    <property type="protein sequence ID" value="WOH38252.1"/>
    <property type="molecule type" value="Genomic_DNA"/>
</dbReference>
<dbReference type="InterPro" id="IPR036779">
    <property type="entry name" value="LysM_dom_sf"/>
</dbReference>
<proteinExistence type="inferred from homology"/>
<dbReference type="PANTHER" id="PTHR33734">
    <property type="entry name" value="LYSM DOMAIN-CONTAINING GPI-ANCHORED PROTEIN 2"/>
    <property type="match status" value="1"/>
</dbReference>
<dbReference type="RefSeq" id="WP_348397024.1">
    <property type="nucleotide sequence ID" value="NZ_CP136600.1"/>
</dbReference>
<sequence>MKKIILPLSLTMLVGCQNFNPQNVVSSNELPANTAHTIDIYEALLADETAQVIHPKDDVEITLTDKDKLTISDNVWDRVRSQLHFDIPQNSKVIAQRNWYAKHQSYLDRVAKRSEPFIHHIVEELEKHNMPMELVLLPIVESAYDPFAYSHGSASGMWQFLSGTGKQFGLKQDWWYDGRRDVAASTQAAIKFLRYLNKRFDGDWLLALAAYNSGEGRVARAVKDNARKGKPTDFWNLKLPKETRDYVPKLLALADLVKRPSDFGITLYAIDNQPVISSIDIGSQLDLALAADLSGLTIDELHALNPGFNRWATAPNGPHQLLIPNNKVDQFKLGLSKLEEKDRLSWQRYKIREGDSLSVIANRFNTTITVVKEANSLKNNSIRAGKYLLIPTATQSLDRYKSYEEIRVSKLTRKGSGNKITHTVTRGDTLWDIGRKYKVSEKSIAKWNAMAPRDMLRLGQKLTIWTGKAAPGKASQTASTSSNIMRNINYKVRSGDSLARIANKFNVRIADIEKWNNLKRSKYLQPGQLLKLSVNITSI</sequence>
<name>A0ABZ0GQM1_9GAMM</name>
<dbReference type="InterPro" id="IPR008258">
    <property type="entry name" value="Transglycosylase_SLT_dom_1"/>
</dbReference>
<gene>
    <name evidence="3" type="ORF">RI844_03170</name>
</gene>
<dbReference type="CDD" id="cd00118">
    <property type="entry name" value="LysM"/>
    <property type="match status" value="3"/>
</dbReference>
<feature type="domain" description="LysM" evidence="2">
    <location>
        <begin position="488"/>
        <end position="532"/>
    </location>
</feature>
<dbReference type="CDD" id="cd16894">
    <property type="entry name" value="MltD-like"/>
    <property type="match status" value="1"/>
</dbReference>
<dbReference type="Pfam" id="PF01464">
    <property type="entry name" value="SLT"/>
    <property type="match status" value="1"/>
</dbReference>
<organism evidence="3 4">
    <name type="scientific">Thalassotalea fonticola</name>
    <dbReference type="NCBI Taxonomy" id="3065649"/>
    <lineage>
        <taxon>Bacteria</taxon>
        <taxon>Pseudomonadati</taxon>
        <taxon>Pseudomonadota</taxon>
        <taxon>Gammaproteobacteria</taxon>
        <taxon>Alteromonadales</taxon>
        <taxon>Colwelliaceae</taxon>
        <taxon>Thalassotalea</taxon>
    </lineage>
</organism>
<dbReference type="SUPFAM" id="SSF54106">
    <property type="entry name" value="LysM domain"/>
    <property type="match status" value="3"/>
</dbReference>
<dbReference type="PANTHER" id="PTHR33734:SF22">
    <property type="entry name" value="MEMBRANE-BOUND LYTIC MUREIN TRANSGLYCOSYLASE D"/>
    <property type="match status" value="1"/>
</dbReference>
<dbReference type="InterPro" id="IPR018392">
    <property type="entry name" value="LysM"/>
</dbReference>
<evidence type="ECO:0000259" key="2">
    <source>
        <dbReference type="PROSITE" id="PS51782"/>
    </source>
</evidence>
<dbReference type="Gene3D" id="3.10.350.10">
    <property type="entry name" value="LysM domain"/>
    <property type="match status" value="3"/>
</dbReference>
<evidence type="ECO:0000256" key="1">
    <source>
        <dbReference type="ARBA" id="ARBA00007734"/>
    </source>
</evidence>
<keyword evidence="4" id="KW-1185">Reference proteome</keyword>
<evidence type="ECO:0000313" key="3">
    <source>
        <dbReference type="EMBL" id="WOH38252.1"/>
    </source>
</evidence>
<evidence type="ECO:0000313" key="4">
    <source>
        <dbReference type="Proteomes" id="UP001301442"/>
    </source>
</evidence>